<feature type="non-terminal residue" evidence="1">
    <location>
        <position position="136"/>
    </location>
</feature>
<organism evidence="1 2">
    <name type="scientific">Armillaria gallica</name>
    <name type="common">Bulbous honey fungus</name>
    <name type="synonym">Armillaria bulbosa</name>
    <dbReference type="NCBI Taxonomy" id="47427"/>
    <lineage>
        <taxon>Eukaryota</taxon>
        <taxon>Fungi</taxon>
        <taxon>Dikarya</taxon>
        <taxon>Basidiomycota</taxon>
        <taxon>Agaricomycotina</taxon>
        <taxon>Agaricomycetes</taxon>
        <taxon>Agaricomycetidae</taxon>
        <taxon>Agaricales</taxon>
        <taxon>Marasmiineae</taxon>
        <taxon>Physalacriaceae</taxon>
        <taxon>Armillaria</taxon>
    </lineage>
</organism>
<protein>
    <submittedName>
        <fullName evidence="1">Uncharacterized protein</fullName>
    </submittedName>
</protein>
<evidence type="ECO:0000313" key="1">
    <source>
        <dbReference type="EMBL" id="PBK79584.1"/>
    </source>
</evidence>
<dbReference type="Proteomes" id="UP000217790">
    <property type="component" value="Unassembled WGS sequence"/>
</dbReference>
<proteinExistence type="predicted"/>
<dbReference type="STRING" id="47427.A0A2H3CE24"/>
<dbReference type="InParanoid" id="A0A2H3CE24"/>
<accession>A0A2H3CE24</accession>
<gene>
    <name evidence="1" type="ORF">ARMGADRAFT_1172312</name>
</gene>
<dbReference type="OrthoDB" id="2878550at2759"/>
<evidence type="ECO:0000313" key="2">
    <source>
        <dbReference type="Proteomes" id="UP000217790"/>
    </source>
</evidence>
<sequence length="136" mass="15574">MQSTLEEILVRHDWISTFTHPPDVLALLRTNVAPSPPQSARLKTSYEGLKTTLAELQSDLDLLHNVTASLQTRMTRLMSLQNDYETALSPIRRIPSEITMEILCRSWKDSQFSDISLGRRPAGFNVFRIREGPWHL</sequence>
<dbReference type="EMBL" id="KZ293769">
    <property type="protein sequence ID" value="PBK79584.1"/>
    <property type="molecule type" value="Genomic_DNA"/>
</dbReference>
<dbReference type="AlphaFoldDB" id="A0A2H3CE24"/>
<keyword evidence="2" id="KW-1185">Reference proteome</keyword>
<reference evidence="2" key="1">
    <citation type="journal article" date="2017" name="Nat. Ecol. Evol.">
        <title>Genome expansion and lineage-specific genetic innovations in the forest pathogenic fungi Armillaria.</title>
        <authorList>
            <person name="Sipos G."/>
            <person name="Prasanna A.N."/>
            <person name="Walter M.C."/>
            <person name="O'Connor E."/>
            <person name="Balint B."/>
            <person name="Krizsan K."/>
            <person name="Kiss B."/>
            <person name="Hess J."/>
            <person name="Varga T."/>
            <person name="Slot J."/>
            <person name="Riley R."/>
            <person name="Boka B."/>
            <person name="Rigling D."/>
            <person name="Barry K."/>
            <person name="Lee J."/>
            <person name="Mihaltcheva S."/>
            <person name="LaButti K."/>
            <person name="Lipzen A."/>
            <person name="Waldron R."/>
            <person name="Moloney N.M."/>
            <person name="Sperisen C."/>
            <person name="Kredics L."/>
            <person name="Vagvoelgyi C."/>
            <person name="Patrignani A."/>
            <person name="Fitzpatrick D."/>
            <person name="Nagy I."/>
            <person name="Doyle S."/>
            <person name="Anderson J.B."/>
            <person name="Grigoriev I.V."/>
            <person name="Gueldener U."/>
            <person name="Muensterkoetter M."/>
            <person name="Nagy L.G."/>
        </authorList>
    </citation>
    <scope>NUCLEOTIDE SEQUENCE [LARGE SCALE GENOMIC DNA]</scope>
    <source>
        <strain evidence="2">Ar21-2</strain>
    </source>
</reference>
<name>A0A2H3CE24_ARMGA</name>